<evidence type="ECO:0000256" key="1">
    <source>
        <dbReference type="ARBA" id="ARBA00022679"/>
    </source>
</evidence>
<dbReference type="InterPro" id="IPR050680">
    <property type="entry name" value="YpeA/RimI_acetyltransf"/>
</dbReference>
<comment type="caution">
    <text evidence="4">The sequence shown here is derived from an EMBL/GenBank/DDBJ whole genome shotgun (WGS) entry which is preliminary data.</text>
</comment>
<dbReference type="AlphaFoldDB" id="A0A2N6K600"/>
<dbReference type="PANTHER" id="PTHR43420">
    <property type="entry name" value="ACETYLTRANSFERASE"/>
    <property type="match status" value="1"/>
</dbReference>
<dbReference type="Proteomes" id="UP000235036">
    <property type="component" value="Unassembled WGS sequence"/>
</dbReference>
<dbReference type="CDD" id="cd04301">
    <property type="entry name" value="NAT_SF"/>
    <property type="match status" value="1"/>
</dbReference>
<dbReference type="InterPro" id="IPR016181">
    <property type="entry name" value="Acyl_CoA_acyltransferase"/>
</dbReference>
<dbReference type="InterPro" id="IPR000182">
    <property type="entry name" value="GNAT_dom"/>
</dbReference>
<evidence type="ECO:0000313" key="4">
    <source>
        <dbReference type="EMBL" id="PLZ92119.1"/>
    </source>
</evidence>
<keyword evidence="5" id="KW-1185">Reference proteome</keyword>
<dbReference type="PROSITE" id="PS51186">
    <property type="entry name" value="GNAT"/>
    <property type="match status" value="1"/>
</dbReference>
<feature type="domain" description="N-acetyltransferase" evidence="3">
    <location>
        <begin position="141"/>
        <end position="211"/>
    </location>
</feature>
<keyword evidence="1 4" id="KW-0808">Transferase</keyword>
<dbReference type="SUPFAM" id="SSF55729">
    <property type="entry name" value="Acyl-CoA N-acyltransferases (Nat)"/>
    <property type="match status" value="1"/>
</dbReference>
<gene>
    <name evidence="4" type="ORF">CEN44_06845</name>
</gene>
<name>A0A2N6K600_FISMU</name>
<dbReference type="EMBL" id="NRQW01000136">
    <property type="protein sequence ID" value="PLZ92119.1"/>
    <property type="molecule type" value="Genomic_DNA"/>
</dbReference>
<dbReference type="Pfam" id="PF00583">
    <property type="entry name" value="Acetyltransf_1"/>
    <property type="match status" value="1"/>
</dbReference>
<keyword evidence="2" id="KW-0012">Acyltransferase</keyword>
<evidence type="ECO:0000256" key="2">
    <source>
        <dbReference type="ARBA" id="ARBA00023315"/>
    </source>
</evidence>
<dbReference type="Gene3D" id="3.40.630.30">
    <property type="match status" value="1"/>
</dbReference>
<dbReference type="GO" id="GO:0016747">
    <property type="term" value="F:acyltransferase activity, transferring groups other than amino-acyl groups"/>
    <property type="evidence" value="ECO:0007669"/>
    <property type="project" value="InterPro"/>
</dbReference>
<reference evidence="4 5" key="1">
    <citation type="submission" date="2017-08" db="EMBL/GenBank/DDBJ databases">
        <title>Genomes of Fischerella (Mastigocladus) sp. strains.</title>
        <authorList>
            <person name="Miller S.R."/>
        </authorList>
    </citation>
    <scope>NUCLEOTIDE SEQUENCE [LARGE SCALE GENOMIC DNA]</scope>
    <source>
        <strain evidence="4 5">CCMEE 5323</strain>
    </source>
</reference>
<organism evidence="4 5">
    <name type="scientific">Fischerella muscicola CCMEE 5323</name>
    <dbReference type="NCBI Taxonomy" id="2019572"/>
    <lineage>
        <taxon>Bacteria</taxon>
        <taxon>Bacillati</taxon>
        <taxon>Cyanobacteriota</taxon>
        <taxon>Cyanophyceae</taxon>
        <taxon>Nostocales</taxon>
        <taxon>Hapalosiphonaceae</taxon>
        <taxon>Fischerella</taxon>
    </lineage>
</organism>
<sequence>MELLPGYCIRHGSSLDRSLLVKFMQLTYQEMFPDGDFSHLAQTVEQYFSSQTPLWWVEEHGELGVPTPCRSWGLGAMGRTGDGEKNDGGLGVPTLWGWGAMGRTGDGEKDFIPPPHHPTTPPHHPIACLWIGNAIDQVTGDRHAHIFLLYVVPEHRRRGIATALMRYAEDWAKNRGDQQMGLQVFQSNQAALNLYSHLGYKTQSLWLKKLL</sequence>
<accession>A0A2N6K600</accession>
<dbReference type="RefSeq" id="WP_026086026.1">
    <property type="nucleotide sequence ID" value="NZ_CAWNVR010000212.1"/>
</dbReference>
<evidence type="ECO:0000313" key="5">
    <source>
        <dbReference type="Proteomes" id="UP000235036"/>
    </source>
</evidence>
<protein>
    <submittedName>
        <fullName evidence="4">N-acetyltransferase</fullName>
    </submittedName>
</protein>
<proteinExistence type="predicted"/>
<evidence type="ECO:0000259" key="3">
    <source>
        <dbReference type="PROSITE" id="PS51186"/>
    </source>
</evidence>